<dbReference type="InterPro" id="IPR016488">
    <property type="entry name" value="NADH_Ub_cplx-1_asu_su-6"/>
</dbReference>
<dbReference type="GO" id="GO:0045271">
    <property type="term" value="C:respiratory chain complex I"/>
    <property type="evidence" value="ECO:0007669"/>
    <property type="project" value="InterPro"/>
</dbReference>
<proteinExistence type="inferred from homology"/>
<dbReference type="InterPro" id="IPR029000">
    <property type="entry name" value="Cyclophilin-like_dom_sf"/>
</dbReference>
<comment type="caution">
    <text evidence="9">The sequence shown here is derived from an EMBL/GenBank/DDBJ whole genome shotgun (WGS) entry which is preliminary data.</text>
</comment>
<dbReference type="PANTHER" id="PTHR12964">
    <property type="entry name" value="NADH-UBIQUINONE OXIDOREDUCTASE B14 SUBUNIT"/>
    <property type="match status" value="1"/>
</dbReference>
<sequence length="305" mass="33738">MQRVIGDSLLVVRKIENVATGPNNRPKLPCIIAECGEIVWASGVFTLIIGVLSSFPPTLSLSPPDSRVTERVEFELRLPKMAFSLRSVKVPPNSASLEEARSRVFDFFRKACRSIPTIMDIYNLDDVVTKSELRSSISSEIRKNSHVTNPKVRSPISPILGRSYRIPLFGYVLEDGIGHGCLKKNELMDSMCAIGKFSACCIPQVIDLLLFKGMEELNNIVEHAKQRHHIIGQYVLGRQGLAQELKQKLLLMNMIDGVGVVLGLCSGSIVASPCDMKGPGKRVKLLGEDQAQTDYKFVLADWNLS</sequence>
<organism evidence="9 10">
    <name type="scientific">Gossypium harknessii</name>
    <dbReference type="NCBI Taxonomy" id="34285"/>
    <lineage>
        <taxon>Eukaryota</taxon>
        <taxon>Viridiplantae</taxon>
        <taxon>Streptophyta</taxon>
        <taxon>Embryophyta</taxon>
        <taxon>Tracheophyta</taxon>
        <taxon>Spermatophyta</taxon>
        <taxon>Magnoliopsida</taxon>
        <taxon>eudicotyledons</taxon>
        <taxon>Gunneridae</taxon>
        <taxon>Pentapetalae</taxon>
        <taxon>rosids</taxon>
        <taxon>malvids</taxon>
        <taxon>Malvales</taxon>
        <taxon>Malvaceae</taxon>
        <taxon>Malvoideae</taxon>
        <taxon>Gossypium</taxon>
    </lineage>
</organism>
<evidence type="ECO:0000256" key="8">
    <source>
        <dbReference type="ARBA" id="ARBA00023136"/>
    </source>
</evidence>
<evidence type="ECO:0000256" key="6">
    <source>
        <dbReference type="ARBA" id="ARBA00022982"/>
    </source>
</evidence>
<protein>
    <submittedName>
        <fullName evidence="9">Uncharacterized protein</fullName>
    </submittedName>
</protein>
<evidence type="ECO:0000256" key="1">
    <source>
        <dbReference type="ARBA" id="ARBA00004443"/>
    </source>
</evidence>
<keyword evidence="6" id="KW-0249">Electron transport</keyword>
<comment type="subcellular location">
    <subcellularLocation>
        <location evidence="1">Mitochondrion inner membrane</location>
        <topology evidence="1">Peripheral membrane protein</topology>
        <orientation evidence="1">Matrix side</orientation>
    </subcellularLocation>
</comment>
<reference evidence="9 10" key="1">
    <citation type="journal article" date="2019" name="Genome Biol. Evol.">
        <title>Insights into the evolution of the New World diploid cottons (Gossypium, subgenus Houzingenia) based on genome sequencing.</title>
        <authorList>
            <person name="Grover C.E."/>
            <person name="Arick M.A. 2nd"/>
            <person name="Thrash A."/>
            <person name="Conover J.L."/>
            <person name="Sanders W.S."/>
            <person name="Peterson D.G."/>
            <person name="Frelichowski J.E."/>
            <person name="Scheffler J.A."/>
            <person name="Scheffler B.E."/>
            <person name="Wendel J.F."/>
        </authorList>
    </citation>
    <scope>NUCLEOTIDE SEQUENCE [LARGE SCALE GENOMIC DNA]</scope>
    <source>
        <strain evidence="9">0</strain>
        <tissue evidence="9">Leaf</tissue>
    </source>
</reference>
<dbReference type="Gene3D" id="2.40.100.10">
    <property type="entry name" value="Cyclophilin-like"/>
    <property type="match status" value="1"/>
</dbReference>
<accession>A0A7J9HUI2</accession>
<keyword evidence="10" id="KW-1185">Reference proteome</keyword>
<dbReference type="Proteomes" id="UP000593560">
    <property type="component" value="Unassembled WGS sequence"/>
</dbReference>
<keyword evidence="8" id="KW-0472">Membrane</keyword>
<name>A0A7J9HUI2_9ROSI</name>
<evidence type="ECO:0000256" key="2">
    <source>
        <dbReference type="ARBA" id="ARBA00009508"/>
    </source>
</evidence>
<keyword evidence="4" id="KW-0679">Respiratory chain</keyword>
<keyword evidence="3" id="KW-0813">Transport</keyword>
<evidence type="ECO:0000313" key="9">
    <source>
        <dbReference type="EMBL" id="MBA0813549.1"/>
    </source>
</evidence>
<dbReference type="InterPro" id="IPR045299">
    <property type="entry name" value="Complex1_LYR_NDUFA6_LYRM6"/>
</dbReference>
<keyword evidence="7" id="KW-0496">Mitochondrion</keyword>
<keyword evidence="5" id="KW-0999">Mitochondrion inner membrane</keyword>
<dbReference type="CDD" id="cd20266">
    <property type="entry name" value="Complex1_LYR_NDUFA6_LYRM6"/>
    <property type="match status" value="1"/>
</dbReference>
<dbReference type="GO" id="GO:0006979">
    <property type="term" value="P:response to oxidative stress"/>
    <property type="evidence" value="ECO:0007669"/>
    <property type="project" value="TreeGrafter"/>
</dbReference>
<dbReference type="OrthoDB" id="14535at2759"/>
<feature type="non-terminal residue" evidence="9">
    <location>
        <position position="305"/>
    </location>
</feature>
<comment type="similarity">
    <text evidence="2">Belongs to the complex I LYR family.</text>
</comment>
<dbReference type="AlphaFoldDB" id="A0A7J9HUI2"/>
<evidence type="ECO:0000256" key="3">
    <source>
        <dbReference type="ARBA" id="ARBA00022448"/>
    </source>
</evidence>
<dbReference type="GO" id="GO:0005743">
    <property type="term" value="C:mitochondrial inner membrane"/>
    <property type="evidence" value="ECO:0007669"/>
    <property type="project" value="UniProtKB-SubCell"/>
</dbReference>
<dbReference type="EMBL" id="JABFAD010000011">
    <property type="protein sequence ID" value="MBA0813549.1"/>
    <property type="molecule type" value="Genomic_DNA"/>
</dbReference>
<evidence type="ECO:0000256" key="5">
    <source>
        <dbReference type="ARBA" id="ARBA00022792"/>
    </source>
</evidence>
<evidence type="ECO:0000313" key="10">
    <source>
        <dbReference type="Proteomes" id="UP000593560"/>
    </source>
</evidence>
<evidence type="ECO:0000256" key="7">
    <source>
        <dbReference type="ARBA" id="ARBA00023128"/>
    </source>
</evidence>
<evidence type="ECO:0000256" key="4">
    <source>
        <dbReference type="ARBA" id="ARBA00022660"/>
    </source>
</evidence>
<dbReference type="PANTHER" id="PTHR12964:SF0">
    <property type="entry name" value="NADH DEHYDROGENASE [UBIQUINONE] 1 ALPHA SUBCOMPLEX SUBUNIT 6"/>
    <property type="match status" value="1"/>
</dbReference>
<gene>
    <name evidence="9" type="ORF">Gohar_027391</name>
</gene>